<gene>
    <name evidence="1" type="ORF">J2Z44_001789</name>
</gene>
<dbReference type="EMBL" id="JAGGLL010000012">
    <property type="protein sequence ID" value="MBP2021988.1"/>
    <property type="molecule type" value="Genomic_DNA"/>
</dbReference>
<proteinExistence type="predicted"/>
<name>A0ABS4K2H2_9CLOT</name>
<comment type="caution">
    <text evidence="1">The sequence shown here is derived from an EMBL/GenBank/DDBJ whole genome shotgun (WGS) entry which is preliminary data.</text>
</comment>
<accession>A0ABS4K2H2</accession>
<reference evidence="1 2" key="1">
    <citation type="submission" date="2021-03" db="EMBL/GenBank/DDBJ databases">
        <title>Genomic Encyclopedia of Type Strains, Phase IV (KMG-IV): sequencing the most valuable type-strain genomes for metagenomic binning, comparative biology and taxonomic classification.</title>
        <authorList>
            <person name="Goeker M."/>
        </authorList>
    </citation>
    <scope>NUCLEOTIDE SEQUENCE [LARGE SCALE GENOMIC DNA]</scope>
    <source>
        <strain evidence="1 2">DSM 28650</strain>
    </source>
</reference>
<dbReference type="PIRSF" id="PIRSF033595">
    <property type="entry name" value="UCP033595"/>
    <property type="match status" value="1"/>
</dbReference>
<evidence type="ECO:0000313" key="1">
    <source>
        <dbReference type="EMBL" id="MBP2021988.1"/>
    </source>
</evidence>
<organism evidence="1 2">
    <name type="scientific">Clostridium punense</name>
    <dbReference type="NCBI Taxonomy" id="1054297"/>
    <lineage>
        <taxon>Bacteria</taxon>
        <taxon>Bacillati</taxon>
        <taxon>Bacillota</taxon>
        <taxon>Clostridia</taxon>
        <taxon>Eubacteriales</taxon>
        <taxon>Clostridiaceae</taxon>
        <taxon>Clostridium</taxon>
    </lineage>
</organism>
<evidence type="ECO:0000313" key="2">
    <source>
        <dbReference type="Proteomes" id="UP001519308"/>
    </source>
</evidence>
<dbReference type="InterPro" id="IPR017016">
    <property type="entry name" value="UCP033595"/>
</dbReference>
<protein>
    <submittedName>
        <fullName evidence="1">Uncharacterized protein</fullName>
    </submittedName>
</protein>
<dbReference type="RefSeq" id="WP_021282170.1">
    <property type="nucleotide sequence ID" value="NZ_JAGGLL010000012.1"/>
</dbReference>
<sequence>MVVETLMNKVVEEGREFTYVYKLLKSDFLIEVDGNQRNVQAYGIEVETQEMVNGEATTIHSDHEKYISPQRHKVKALLKLLNDNMVSPIHFIDIAGEYIDEYISDFDEELKVIANC</sequence>
<dbReference type="Pfam" id="PF20124">
    <property type="entry name" value="DUF6514"/>
    <property type="match status" value="1"/>
</dbReference>
<keyword evidence="2" id="KW-1185">Reference proteome</keyword>
<dbReference type="Proteomes" id="UP001519308">
    <property type="component" value="Unassembled WGS sequence"/>
</dbReference>